<evidence type="ECO:0000256" key="2">
    <source>
        <dbReference type="SAM" id="MobiDB-lite"/>
    </source>
</evidence>
<dbReference type="SUPFAM" id="SSF52540">
    <property type="entry name" value="P-loop containing nucleoside triphosphate hydrolases"/>
    <property type="match status" value="1"/>
</dbReference>
<accession>A0A6A6HC57</accession>
<dbReference type="OrthoDB" id="2546325at2759"/>
<keyword evidence="1" id="KW-0677">Repeat</keyword>
<feature type="compositionally biased region" description="Basic and acidic residues" evidence="2">
    <location>
        <begin position="2074"/>
        <end position="2084"/>
    </location>
</feature>
<dbReference type="Proteomes" id="UP000800092">
    <property type="component" value="Unassembled WGS sequence"/>
</dbReference>
<dbReference type="PANTHER" id="PTHR10039:SF9">
    <property type="entry name" value="NACHT DOMAIN PROTEIN (AFU_ORTHOLOGUE AFUA_2G01760)"/>
    <property type="match status" value="1"/>
</dbReference>
<gene>
    <name evidence="4" type="ORF">EV356DRAFT_514246</name>
</gene>
<reference evidence="4" key="1">
    <citation type="journal article" date="2020" name="Stud. Mycol.">
        <title>101 Dothideomycetes genomes: a test case for predicting lifestyles and emergence of pathogens.</title>
        <authorList>
            <person name="Haridas S."/>
            <person name="Albert R."/>
            <person name="Binder M."/>
            <person name="Bloem J."/>
            <person name="Labutti K."/>
            <person name="Salamov A."/>
            <person name="Andreopoulos B."/>
            <person name="Baker S."/>
            <person name="Barry K."/>
            <person name="Bills G."/>
            <person name="Bluhm B."/>
            <person name="Cannon C."/>
            <person name="Castanera R."/>
            <person name="Culley D."/>
            <person name="Daum C."/>
            <person name="Ezra D."/>
            <person name="Gonzalez J."/>
            <person name="Henrissat B."/>
            <person name="Kuo A."/>
            <person name="Liang C."/>
            <person name="Lipzen A."/>
            <person name="Lutzoni F."/>
            <person name="Magnuson J."/>
            <person name="Mondo S."/>
            <person name="Nolan M."/>
            <person name="Ohm R."/>
            <person name="Pangilinan J."/>
            <person name="Park H.-J."/>
            <person name="Ramirez L."/>
            <person name="Alfaro M."/>
            <person name="Sun H."/>
            <person name="Tritt A."/>
            <person name="Yoshinaga Y."/>
            <person name="Zwiers L.-H."/>
            <person name="Turgeon B."/>
            <person name="Goodwin S."/>
            <person name="Spatafora J."/>
            <person name="Crous P."/>
            <person name="Grigoriev I."/>
        </authorList>
    </citation>
    <scope>NUCLEOTIDE SEQUENCE</scope>
    <source>
        <strain evidence="4">Tuck. ex Michener</strain>
    </source>
</reference>
<evidence type="ECO:0000256" key="1">
    <source>
        <dbReference type="ARBA" id="ARBA00022737"/>
    </source>
</evidence>
<sequence>MLGLRKNPLSRRNRQSLNNSSSSAKNSEESLVSNQTMESPISRQSSHTSTPTKPDVAVAVNEVNVSDSDGSSQYAEAQTITQQPAITRKQTVTRTSSIQFTRVVETTRSIRRRIIQELDDVDDQYFDVTDHESYVEFISNERLIHMPRKGTEWDQVLKAAEFFGEQICAFGAHVSHFVPENRYVSDTALSSCWMLLELGHNNAAALHTTFDAFSEFGLLLSQSLQRREMFDATREIQEDLSDIFASLVHLVGEIAIYYRTRISRMSSLQTVSIDFHSAFGKSIDGIWRKKQHLWNHLWASKLGNKQDAYSIEQIRRNLGPIDKSAEALLYGRLADKADRAQGTCEWIQGHLLNFLRDDEKTFSITGASGCGKSMLATYMKERLRRPIGRVSYETLSHTFANDARSEATPIAFLKSMLSQLLERNVGDLQLYESLVKAFQGHPTTAKLESSLWEAFQVGLRAVQDQKSNIIIIVDGLDEVVGHEAAIHLHKRLHECVNRFDRVRAVTLSKPISHLGLAGCRHLVITPDHNERDITTHLHETLAQHQHFQSQAHAAQHEFVEKLVKKAKGSFLWAYLVGILLGRESSHDSYSKLGHDIHSGVHEVLHKVVGHVDLKNGTTRHMFEFMLAAHRPLTVGEMEEILSTDLQHHTFVSAVNIRKHIATHCFGLVIVRNGLIRFKHSAIRGFFLNEVCGKALVSLATAHTELTQRLLFYVKYNITASDEPSFEIPSPYVLEETFGKYSLLEYIVRNWIGHFRSSTLCGHNGEIKLTSTFKDIFPQSPYLGLLEWSCWQQQWSVSETIEHHHLTLQIRKACFGEKHRAVMQSTIIMGSIHRSVSSLIKAAEYFYHASIIGQVILHKFSTVVVTSTNYFLSCTETIEITKRTEIVTYRETMIRFKIEICKAKHGASSDQVIKWYEVLCKLYIDIKEEHKATALYKELYQIIVVRYGKNHGKARKISETIGGMSIVLKGGSDEEMKEYDDLIFVASEDMEETDQLRISIILRRCQNYERSGNFFLAEKLYINLWRRISEICRIQTTIELQILKINISIEYVRFLQRIKRVEEAQNILLCLWAEFEHHKCEDETLILRIKELGTLFKAFGLLTIAVSIFSKVWGWFKSKGKTTHEEAFATTILITEVIEEIEETTVTKKTTSTTTTTVTETVVQEIYETHYERCRHSKVDSHFFKASLSLISIYLSQKKWSECEVVIKRSLELTWKAFLTVDAKITLSGTFVKETILVATQLAICYHHQGYFERAEEIYLRIYRACLASFAIDHACVAETSHVLIRFYEEYHRHERVIEIYTELLHGYRKHCGASHHLTIKTLYALGSICLTLGRKEAYEYYIEIVTVLNKDNKHCHHDAFEAAIIICRYYHEEKRWQELRNTCALLWETFVHHHHEFKFTEEMIITLYERYTYVLEFHAKVEFSELYKLAVEYRETVTKRFGVSAAIVIQAMMAIAIICEKHEEHYHESITIYEEIVKRTKTTTTTTTTIEETTIKTVKTRLSKMYVTVITSGKSTSTLTVERGIAISLEIYEQLKLEFGCWHEKTLTQLREVVILYHKHGKHQSTIIRMLQSVVIETITKVTESITLYHAAATIASIYQSAGLTQCGHDLLHQLRHLIVLRDMASSTEITISIGKVSKVAFVFLIAFEQALTSKPLLSFSEVMADILLEAYLYEEYTRTIQTSTSIEIKLQIGAALHSFWLARSRNAQADILARALFTHFHSAFKSCLHTTSESANYTFFLALLTTLSHHSDTTRSLAFGHLVCQAAESQASALLTTSSFAAAHDVATTAFHLISHHHYFRSRASIPHGYRLAALLAGIDAPNRQPPSDAQLRSAMLSTSRAIANALLAACRDADIDVAELRFADVAGLVRLLGAQANWGELEALLVRLWRSREVHRNWDAETVLRLGKCLVHAHYRAGHVGQASEVADVLCYNLRRSRGWLDPEARGMSRVLAELWTEQRKFAEAMGVHEEVLREIDEDAEGAAEKGVDKKLVGEFLDLLKGDYVRLGRWDKGDRGYTELVQKLSNKYGVKVAPGIEQWKQVNKEQVDKEQIGRYKGIGNGEFRIDITGAEQEQKKDKEEGTKKRKSLMKAAKRRSYGFGAGYLQDQIVY</sequence>
<name>A0A6A6HC57_VIRVR</name>
<dbReference type="InterPro" id="IPR056884">
    <property type="entry name" value="NPHP3-like_N"/>
</dbReference>
<dbReference type="SUPFAM" id="SSF48452">
    <property type="entry name" value="TPR-like"/>
    <property type="match status" value="1"/>
</dbReference>
<evidence type="ECO:0000313" key="5">
    <source>
        <dbReference type="Proteomes" id="UP000800092"/>
    </source>
</evidence>
<dbReference type="InterPro" id="IPR027417">
    <property type="entry name" value="P-loop_NTPase"/>
</dbReference>
<keyword evidence="5" id="KW-1185">Reference proteome</keyword>
<dbReference type="EMBL" id="ML991791">
    <property type="protein sequence ID" value="KAF2235431.1"/>
    <property type="molecule type" value="Genomic_DNA"/>
</dbReference>
<proteinExistence type="predicted"/>
<protein>
    <recommendedName>
        <fullName evidence="3">Nephrocystin 3-like N-terminal domain-containing protein</fullName>
    </recommendedName>
</protein>
<feature type="domain" description="Nephrocystin 3-like N-terminal" evidence="3">
    <location>
        <begin position="342"/>
        <end position="493"/>
    </location>
</feature>
<feature type="region of interest" description="Disordered" evidence="2">
    <location>
        <begin position="2071"/>
        <end position="2092"/>
    </location>
</feature>
<feature type="compositionally biased region" description="Polar residues" evidence="2">
    <location>
        <begin position="34"/>
        <end position="52"/>
    </location>
</feature>
<feature type="region of interest" description="Disordered" evidence="2">
    <location>
        <begin position="1"/>
        <end position="54"/>
    </location>
</feature>
<dbReference type="InterPro" id="IPR011990">
    <property type="entry name" value="TPR-like_helical_dom_sf"/>
</dbReference>
<dbReference type="PANTHER" id="PTHR10039">
    <property type="entry name" value="AMELOGENIN"/>
    <property type="match status" value="1"/>
</dbReference>
<evidence type="ECO:0000259" key="3">
    <source>
        <dbReference type="Pfam" id="PF24883"/>
    </source>
</evidence>
<evidence type="ECO:0000313" key="4">
    <source>
        <dbReference type="EMBL" id="KAF2235431.1"/>
    </source>
</evidence>
<dbReference type="Gene3D" id="1.25.40.10">
    <property type="entry name" value="Tetratricopeptide repeat domain"/>
    <property type="match status" value="1"/>
</dbReference>
<organism evidence="4 5">
    <name type="scientific">Viridothelium virens</name>
    <name type="common">Speckled blister lichen</name>
    <name type="synonym">Trypethelium virens</name>
    <dbReference type="NCBI Taxonomy" id="1048519"/>
    <lineage>
        <taxon>Eukaryota</taxon>
        <taxon>Fungi</taxon>
        <taxon>Dikarya</taxon>
        <taxon>Ascomycota</taxon>
        <taxon>Pezizomycotina</taxon>
        <taxon>Dothideomycetes</taxon>
        <taxon>Dothideomycetes incertae sedis</taxon>
        <taxon>Trypetheliales</taxon>
        <taxon>Trypetheliaceae</taxon>
        <taxon>Viridothelium</taxon>
    </lineage>
</organism>
<dbReference type="Gene3D" id="3.40.50.300">
    <property type="entry name" value="P-loop containing nucleotide triphosphate hydrolases"/>
    <property type="match status" value="1"/>
</dbReference>
<dbReference type="Pfam" id="PF24883">
    <property type="entry name" value="NPHP3_N"/>
    <property type="match status" value="1"/>
</dbReference>
<feature type="compositionally biased region" description="Low complexity" evidence="2">
    <location>
        <begin position="15"/>
        <end position="33"/>
    </location>
</feature>